<protein>
    <submittedName>
        <fullName evidence="2">Uncharacterized protein</fullName>
    </submittedName>
</protein>
<evidence type="ECO:0000256" key="1">
    <source>
        <dbReference type="SAM" id="MobiDB-lite"/>
    </source>
</evidence>
<sequence>MPSPTGRGPVARPSYPTAGPSGTAYHPHAPPAIIESAGPSGTAYHPHASPAIVESADPFGTAYHPHASPAIVESADPSGTAYHPHASPAIVESADPSGTAYHPHASPAIIESAGPSGTAYHPHASPAIVESAGPSDTAYHPHASPAIIESAGPSGTAYHPHASPAIVESAGPAAKKRRIERYNKPENTVDASDMEQEQDAPARSRPSPEVESMDFAPLRSATSTAADTVHAHNHQQNAAQIEPQRVTHGITFVPEDNPDDEIICVPRGLSPRAEHFHRADTSGPISTARVIQLRRVVRLNGQMTSSGGAMPFKQVDKEADMLYIPMDSSSLSKDNDAAGSSGYGKAGHEMENNKENEGPDEVEEKKACGGSDAAGNPGQVAEVIGEV</sequence>
<proteinExistence type="predicted"/>
<feature type="region of interest" description="Disordered" evidence="1">
    <location>
        <begin position="70"/>
        <end position="241"/>
    </location>
</feature>
<gene>
    <name evidence="2" type="ORF">ZT1E4_G11671</name>
</gene>
<feature type="region of interest" description="Disordered" evidence="1">
    <location>
        <begin position="1"/>
        <end position="48"/>
    </location>
</feature>
<dbReference type="EMBL" id="LT854267">
    <property type="protein sequence ID" value="SMR62357.1"/>
    <property type="molecule type" value="Genomic_DNA"/>
</dbReference>
<organism evidence="2 3">
    <name type="scientific">Zymoseptoria tritici ST99CH_1E4</name>
    <dbReference type="NCBI Taxonomy" id="1276532"/>
    <lineage>
        <taxon>Eukaryota</taxon>
        <taxon>Fungi</taxon>
        <taxon>Dikarya</taxon>
        <taxon>Ascomycota</taxon>
        <taxon>Pezizomycotina</taxon>
        <taxon>Dothideomycetes</taxon>
        <taxon>Dothideomycetidae</taxon>
        <taxon>Mycosphaerellales</taxon>
        <taxon>Mycosphaerellaceae</taxon>
        <taxon>Zymoseptoria</taxon>
    </lineage>
</organism>
<evidence type="ECO:0000313" key="3">
    <source>
        <dbReference type="Proteomes" id="UP000245764"/>
    </source>
</evidence>
<evidence type="ECO:0000313" key="2">
    <source>
        <dbReference type="EMBL" id="SMR62357.1"/>
    </source>
</evidence>
<dbReference type="AlphaFoldDB" id="A0A2H1H963"/>
<name>A0A2H1H963_ZYMTR</name>
<accession>A0A2H1H963</accession>
<feature type="region of interest" description="Disordered" evidence="1">
    <location>
        <begin position="328"/>
        <end position="387"/>
    </location>
</feature>
<reference evidence="3" key="1">
    <citation type="submission" date="2017-05" db="EMBL/GenBank/DDBJ databases">
        <authorList>
            <person name="Song R."/>
            <person name="Chenine A.L."/>
            <person name="Ruprecht R.M."/>
        </authorList>
    </citation>
    <scope>NUCLEOTIDE SEQUENCE [LARGE SCALE GENOMIC DNA]</scope>
</reference>
<dbReference type="Proteomes" id="UP000245764">
    <property type="component" value="Chromosome 15"/>
</dbReference>
<feature type="compositionally biased region" description="Basic and acidic residues" evidence="1">
    <location>
        <begin position="346"/>
        <end position="367"/>
    </location>
</feature>